<dbReference type="InterPro" id="IPR050267">
    <property type="entry name" value="Anti-sigma-factor_SerPK"/>
</dbReference>
<dbReference type="PANTHER" id="PTHR35526">
    <property type="entry name" value="ANTI-SIGMA-F FACTOR RSBW-RELATED"/>
    <property type="match status" value="1"/>
</dbReference>
<dbReference type="Gene3D" id="3.30.565.10">
    <property type="entry name" value="Histidine kinase-like ATPase, C-terminal domain"/>
    <property type="match status" value="1"/>
</dbReference>
<gene>
    <name evidence="4" type="ORF">ACFP0N_17485</name>
</gene>
<keyword evidence="1" id="KW-0418">Kinase</keyword>
<reference evidence="5" key="1">
    <citation type="journal article" date="2019" name="Int. J. Syst. Evol. Microbiol.">
        <title>The Global Catalogue of Microorganisms (GCM) 10K type strain sequencing project: providing services to taxonomists for standard genome sequencing and annotation.</title>
        <authorList>
            <consortium name="The Broad Institute Genomics Platform"/>
            <consortium name="The Broad Institute Genome Sequencing Center for Infectious Disease"/>
            <person name="Wu L."/>
            <person name="Ma J."/>
        </authorList>
    </citation>
    <scope>NUCLEOTIDE SEQUENCE [LARGE SCALE GENOMIC DNA]</scope>
    <source>
        <strain evidence="5">CGMCC 4.1469</strain>
    </source>
</reference>
<organism evidence="4 5">
    <name type="scientific">Kitasatospora aburaviensis</name>
    <dbReference type="NCBI Taxonomy" id="67265"/>
    <lineage>
        <taxon>Bacteria</taxon>
        <taxon>Bacillati</taxon>
        <taxon>Actinomycetota</taxon>
        <taxon>Actinomycetes</taxon>
        <taxon>Kitasatosporales</taxon>
        <taxon>Streptomycetaceae</taxon>
        <taxon>Kitasatospora</taxon>
    </lineage>
</organism>
<dbReference type="EMBL" id="JBHSOD010000020">
    <property type="protein sequence ID" value="MFC5886761.1"/>
    <property type="molecule type" value="Genomic_DNA"/>
</dbReference>
<keyword evidence="5" id="KW-1185">Reference proteome</keyword>
<comment type="caution">
    <text evidence="4">The sequence shown here is derived from an EMBL/GenBank/DDBJ whole genome shotgun (WGS) entry which is preliminary data.</text>
</comment>
<evidence type="ECO:0000256" key="2">
    <source>
        <dbReference type="SAM" id="MobiDB-lite"/>
    </source>
</evidence>
<keyword evidence="1" id="KW-0808">Transferase</keyword>
<dbReference type="RefSeq" id="WP_345330655.1">
    <property type="nucleotide sequence ID" value="NZ_BAAAVH010000123.1"/>
</dbReference>
<dbReference type="SUPFAM" id="SSF55874">
    <property type="entry name" value="ATPase domain of HSP90 chaperone/DNA topoisomerase II/histidine kinase"/>
    <property type="match status" value="1"/>
</dbReference>
<sequence length="210" mass="22934">MHPVRFTSPVRRKSVGAARHLIVKLLSDAGHHLHEEVAEMVQLLLSELMTNALVHGHGGEVEDEGVRIAVEAVVIPATGRIRVAVHDPGHAVPNSRARGDLATNGRGLHLVEAFAADHGWTPAEAGTGKWVWFECDLDPSATAVSSFIVAEELPDRLNEEQRRQRTAMRLAILNTHNRIRRVRPQPTIGVIGPGRPRRVTTQHPAAGRVA</sequence>
<feature type="domain" description="Histidine kinase/HSP90-like ATPase" evidence="3">
    <location>
        <begin position="12"/>
        <end position="132"/>
    </location>
</feature>
<dbReference type="Proteomes" id="UP001596067">
    <property type="component" value="Unassembled WGS sequence"/>
</dbReference>
<accession>A0ABW1F0C0</accession>
<dbReference type="PANTHER" id="PTHR35526:SF3">
    <property type="entry name" value="ANTI-SIGMA-F FACTOR RSBW"/>
    <property type="match status" value="1"/>
</dbReference>
<evidence type="ECO:0000259" key="3">
    <source>
        <dbReference type="Pfam" id="PF13581"/>
    </source>
</evidence>
<keyword evidence="4" id="KW-0547">Nucleotide-binding</keyword>
<evidence type="ECO:0000256" key="1">
    <source>
        <dbReference type="ARBA" id="ARBA00022527"/>
    </source>
</evidence>
<dbReference type="CDD" id="cd16936">
    <property type="entry name" value="HATPase_RsbW-like"/>
    <property type="match status" value="1"/>
</dbReference>
<keyword evidence="4" id="KW-0067">ATP-binding</keyword>
<evidence type="ECO:0000313" key="5">
    <source>
        <dbReference type="Proteomes" id="UP001596067"/>
    </source>
</evidence>
<dbReference type="InterPro" id="IPR003594">
    <property type="entry name" value="HATPase_dom"/>
</dbReference>
<dbReference type="Pfam" id="PF13581">
    <property type="entry name" value="HATPase_c_2"/>
    <property type="match status" value="1"/>
</dbReference>
<name>A0ABW1F0C0_9ACTN</name>
<evidence type="ECO:0000313" key="4">
    <source>
        <dbReference type="EMBL" id="MFC5886761.1"/>
    </source>
</evidence>
<feature type="region of interest" description="Disordered" evidence="2">
    <location>
        <begin position="186"/>
        <end position="210"/>
    </location>
</feature>
<proteinExistence type="predicted"/>
<dbReference type="GO" id="GO:0005524">
    <property type="term" value="F:ATP binding"/>
    <property type="evidence" value="ECO:0007669"/>
    <property type="project" value="UniProtKB-KW"/>
</dbReference>
<protein>
    <submittedName>
        <fullName evidence="4">ATP-binding protein</fullName>
    </submittedName>
</protein>
<dbReference type="InterPro" id="IPR036890">
    <property type="entry name" value="HATPase_C_sf"/>
</dbReference>
<keyword evidence="1" id="KW-0723">Serine/threonine-protein kinase</keyword>